<accession>A0A6J6VWL6</accession>
<feature type="transmembrane region" description="Helical" evidence="1">
    <location>
        <begin position="6"/>
        <end position="27"/>
    </location>
</feature>
<gene>
    <name evidence="2" type="ORF">UFOPK2593_01454</name>
    <name evidence="3" type="ORF">UFOPK2894_00837</name>
    <name evidence="4" type="ORF">UFOPK4295_01630</name>
</gene>
<name>A0A6J6VWL6_9ZZZZ</name>
<evidence type="ECO:0000313" key="4">
    <source>
        <dbReference type="EMBL" id="CAB5057773.1"/>
    </source>
</evidence>
<evidence type="ECO:0000256" key="1">
    <source>
        <dbReference type="SAM" id="Phobius"/>
    </source>
</evidence>
<dbReference type="EMBL" id="CAFBQF010000141">
    <property type="protein sequence ID" value="CAB5057773.1"/>
    <property type="molecule type" value="Genomic_DNA"/>
</dbReference>
<sequence>MSTLETNLLLVGIAVGVFLFISAIVWVTTGEKGRGVAGLERPDWEL</sequence>
<protein>
    <submittedName>
        <fullName evidence="3">Unannotated protein</fullName>
    </submittedName>
</protein>
<dbReference type="EMBL" id="CAEZZQ010000044">
    <property type="protein sequence ID" value="CAB4775455.1"/>
    <property type="molecule type" value="Genomic_DNA"/>
</dbReference>
<keyword evidence="1" id="KW-0472">Membrane</keyword>
<evidence type="ECO:0000313" key="2">
    <source>
        <dbReference type="EMBL" id="CAB4716918.1"/>
    </source>
</evidence>
<proteinExistence type="predicted"/>
<keyword evidence="1" id="KW-0812">Transmembrane</keyword>
<dbReference type="EMBL" id="CAEZXW010000141">
    <property type="protein sequence ID" value="CAB4716918.1"/>
    <property type="molecule type" value="Genomic_DNA"/>
</dbReference>
<dbReference type="AlphaFoldDB" id="A0A6J6VWL6"/>
<reference evidence="3" key="1">
    <citation type="submission" date="2020-05" db="EMBL/GenBank/DDBJ databases">
        <authorList>
            <person name="Chiriac C."/>
            <person name="Salcher M."/>
            <person name="Ghai R."/>
            <person name="Kavagutti S V."/>
        </authorList>
    </citation>
    <scope>NUCLEOTIDE SEQUENCE</scope>
</reference>
<evidence type="ECO:0000313" key="3">
    <source>
        <dbReference type="EMBL" id="CAB4775455.1"/>
    </source>
</evidence>
<keyword evidence="1" id="KW-1133">Transmembrane helix</keyword>
<organism evidence="3">
    <name type="scientific">freshwater metagenome</name>
    <dbReference type="NCBI Taxonomy" id="449393"/>
    <lineage>
        <taxon>unclassified sequences</taxon>
        <taxon>metagenomes</taxon>
        <taxon>ecological metagenomes</taxon>
    </lineage>
</organism>